<sequence>MKTIAFFNNKGGVGKTTLVYHITYMLAELGYKCLAVDLDPQTNLTSMFLNDERLQEIYDNDSSRPTILESIKPVNRGIGDILPAHIEKINDNIGLIPGDLELSLFEDKLSSSWLSSLNYDEAAFRTVSSFYRIIKEAGERFDADFSIIDMGPNFGAINRATLIAADFVVVPMAADLFSLQGLKNLGNRLEAWQREWSDRFSRNPEPSLELPTAAIAPLGYVVMQHGIKESRPVKSYLKWANRIPNVFRQFVLSNKAVISININDDVYCLALLKHYHSLIPMAMEARKPIFLLKPSDGAIGAHLGAVKNSYDDFEKLTRKIINYMSISGTDKDWRSLM</sequence>
<dbReference type="InterPro" id="IPR027417">
    <property type="entry name" value="P-loop_NTPase"/>
</dbReference>
<dbReference type="Gene3D" id="3.40.50.300">
    <property type="entry name" value="P-loop containing nucleotide triphosphate hydrolases"/>
    <property type="match status" value="1"/>
</dbReference>
<evidence type="ECO:0000259" key="1">
    <source>
        <dbReference type="Pfam" id="PF13614"/>
    </source>
</evidence>
<dbReference type="InterPro" id="IPR025669">
    <property type="entry name" value="AAA_dom"/>
</dbReference>
<dbReference type="EMBL" id="WRXO01000006">
    <property type="protein sequence ID" value="MVT42893.1"/>
    <property type="molecule type" value="Genomic_DNA"/>
</dbReference>
<dbReference type="PANTHER" id="PTHR13696:SF99">
    <property type="entry name" value="COBYRINIC ACID AC-DIAMIDE SYNTHASE"/>
    <property type="match status" value="1"/>
</dbReference>
<accession>A0A6N8JCG8</accession>
<keyword evidence="3" id="KW-1185">Reference proteome</keyword>
<dbReference type="SUPFAM" id="SSF52540">
    <property type="entry name" value="P-loop containing nucleoside triphosphate hydrolases"/>
    <property type="match status" value="1"/>
</dbReference>
<proteinExistence type="predicted"/>
<dbReference type="Pfam" id="PF13614">
    <property type="entry name" value="AAA_31"/>
    <property type="match status" value="1"/>
</dbReference>
<reference evidence="2 3" key="1">
    <citation type="submission" date="2019-12" db="EMBL/GenBank/DDBJ databases">
        <title>The draft genomic sequence of strain Chitinophaga oryziterrae JCM 16595.</title>
        <authorList>
            <person name="Zhang X."/>
        </authorList>
    </citation>
    <scope>NUCLEOTIDE SEQUENCE [LARGE SCALE GENOMIC DNA]</scope>
    <source>
        <strain evidence="2 3">JCM 16595</strain>
    </source>
</reference>
<gene>
    <name evidence="2" type="ORF">GO495_20020</name>
</gene>
<dbReference type="RefSeq" id="WP_157301508.1">
    <property type="nucleotide sequence ID" value="NZ_BAAAZB010000004.1"/>
</dbReference>
<dbReference type="AlphaFoldDB" id="A0A6N8JCG8"/>
<dbReference type="OrthoDB" id="9815116at2"/>
<name>A0A6N8JCG8_9BACT</name>
<comment type="caution">
    <text evidence="2">The sequence shown here is derived from an EMBL/GenBank/DDBJ whole genome shotgun (WGS) entry which is preliminary data.</text>
</comment>
<protein>
    <submittedName>
        <fullName evidence="2">AAA family ATPase</fullName>
    </submittedName>
</protein>
<dbReference type="PANTHER" id="PTHR13696">
    <property type="entry name" value="P-LOOP CONTAINING NUCLEOSIDE TRIPHOSPHATE HYDROLASE"/>
    <property type="match status" value="1"/>
</dbReference>
<dbReference type="InterPro" id="IPR050678">
    <property type="entry name" value="DNA_Partitioning_ATPase"/>
</dbReference>
<feature type="domain" description="AAA" evidence="1">
    <location>
        <begin position="1"/>
        <end position="196"/>
    </location>
</feature>
<dbReference type="CDD" id="cd02042">
    <property type="entry name" value="ParAB_family"/>
    <property type="match status" value="1"/>
</dbReference>
<evidence type="ECO:0000313" key="2">
    <source>
        <dbReference type="EMBL" id="MVT42893.1"/>
    </source>
</evidence>
<evidence type="ECO:0000313" key="3">
    <source>
        <dbReference type="Proteomes" id="UP000468388"/>
    </source>
</evidence>
<organism evidence="2 3">
    <name type="scientific">Chitinophaga oryziterrae</name>
    <dbReference type="NCBI Taxonomy" id="1031224"/>
    <lineage>
        <taxon>Bacteria</taxon>
        <taxon>Pseudomonadati</taxon>
        <taxon>Bacteroidota</taxon>
        <taxon>Chitinophagia</taxon>
        <taxon>Chitinophagales</taxon>
        <taxon>Chitinophagaceae</taxon>
        <taxon>Chitinophaga</taxon>
    </lineage>
</organism>
<dbReference type="Proteomes" id="UP000468388">
    <property type="component" value="Unassembled WGS sequence"/>
</dbReference>